<dbReference type="EMBL" id="JN797798">
    <property type="protein sequence ID" value="AEW47551.1"/>
    <property type="molecule type" value="Genomic_DNA"/>
</dbReference>
<keyword evidence="1" id="KW-0472">Membrane</keyword>
<proteinExistence type="predicted"/>
<evidence type="ECO:0000313" key="3">
    <source>
        <dbReference type="Proteomes" id="UP000006292"/>
    </source>
</evidence>
<keyword evidence="1" id="KW-1133">Transmembrane helix</keyword>
<dbReference type="Proteomes" id="UP000006292">
    <property type="component" value="Genome"/>
</dbReference>
<accession>J9Q967</accession>
<keyword evidence="1" id="KW-0812">Transmembrane</keyword>
<protein>
    <submittedName>
        <fullName evidence="2">Uncharacterized protein</fullName>
    </submittedName>
</protein>
<gene>
    <name evidence="2" type="ORF">BCU4_0045</name>
</gene>
<reference evidence="2 3" key="1">
    <citation type="submission" date="2011-09" db="EMBL/GenBank/DDBJ databases">
        <title>Complete Genome Sequence of Bacillus cereus Bacteriophage BCU4.</title>
        <authorList>
            <person name="Lee J.-H."/>
            <person name="Shin H."/>
            <person name="Son B."/>
            <person name="Ryu S."/>
        </authorList>
    </citation>
    <scope>NUCLEOTIDE SEQUENCE [LARGE SCALE GENOMIC DNA]</scope>
</reference>
<evidence type="ECO:0000313" key="2">
    <source>
        <dbReference type="EMBL" id="AEW47551.1"/>
    </source>
</evidence>
<organism evidence="2 3">
    <name type="scientific">Bacillus phage BCU4</name>
    <dbReference type="NCBI Taxonomy" id="1126951"/>
    <lineage>
        <taxon>Viruses</taxon>
        <taxon>Duplodnaviria</taxon>
        <taxon>Heunggongvirae</taxon>
        <taxon>Uroviricota</taxon>
        <taxon>Caudoviricetes</taxon>
        <taxon>Herelleviridae</taxon>
        <taxon>Bastillevirinae</taxon>
        <taxon>Tsarbombavirus</taxon>
        <taxon>Tsarbombavirus BCP78</taxon>
    </lineage>
</organism>
<evidence type="ECO:0000256" key="1">
    <source>
        <dbReference type="SAM" id="Phobius"/>
    </source>
</evidence>
<feature type="transmembrane region" description="Helical" evidence="1">
    <location>
        <begin position="6"/>
        <end position="24"/>
    </location>
</feature>
<sequence>MNAYQITIILTMTISGGIIGYLAARLNQEKNKVKLLEECRRVAGEMPYVTIIEQLNKDYTEGKITYAVYLDKVATVNRVYGRGEEQ</sequence>
<name>J9Q967_9CAUD</name>